<dbReference type="Proteomes" id="UP001201549">
    <property type="component" value="Unassembled WGS sequence"/>
</dbReference>
<dbReference type="RefSeq" id="WP_238894674.1">
    <property type="nucleotide sequence ID" value="NZ_JAKOGG010000001.1"/>
</dbReference>
<proteinExistence type="inferred from homology"/>
<evidence type="ECO:0000313" key="3">
    <source>
        <dbReference type="Proteomes" id="UP001201549"/>
    </source>
</evidence>
<dbReference type="Pfam" id="PF04519">
    <property type="entry name" value="Bactofilin"/>
    <property type="match status" value="1"/>
</dbReference>
<dbReference type="InterPro" id="IPR007607">
    <property type="entry name" value="BacA/B"/>
</dbReference>
<dbReference type="EMBL" id="JAKOGG010000001">
    <property type="protein sequence ID" value="MCS4555281.1"/>
    <property type="molecule type" value="Genomic_DNA"/>
</dbReference>
<dbReference type="PANTHER" id="PTHR35024:SF4">
    <property type="entry name" value="POLYMER-FORMING CYTOSKELETAL PROTEIN"/>
    <property type="match status" value="1"/>
</dbReference>
<name>A0ABT2FGD2_9GAMM</name>
<dbReference type="PANTHER" id="PTHR35024">
    <property type="entry name" value="HYPOTHETICAL CYTOSOLIC PROTEIN"/>
    <property type="match status" value="1"/>
</dbReference>
<evidence type="ECO:0000313" key="2">
    <source>
        <dbReference type="EMBL" id="MCS4555281.1"/>
    </source>
</evidence>
<accession>A0ABT2FGD2</accession>
<comment type="similarity">
    <text evidence="1">Belongs to the bactofilin family.</text>
</comment>
<comment type="caution">
    <text evidence="2">The sequence shown here is derived from an EMBL/GenBank/DDBJ whole genome shotgun (WGS) entry which is preliminary data.</text>
</comment>
<reference evidence="3" key="1">
    <citation type="submission" date="2023-07" db="EMBL/GenBank/DDBJ databases">
        <title>Shewanella mangrovi sp. nov., an acetaldehyde- degrading bacterium isolated from mangrove sediment.</title>
        <authorList>
            <person name="Liu Y."/>
        </authorList>
    </citation>
    <scope>NUCLEOTIDE SEQUENCE [LARGE SCALE GENOMIC DNA]</scope>
    <source>
        <strain evidence="3">C32</strain>
    </source>
</reference>
<gene>
    <name evidence="2" type="ORF">L9G74_02400</name>
</gene>
<organism evidence="2 3">
    <name type="scientific">Shewanella electrica</name>
    <dbReference type="NCBI Taxonomy" id="515560"/>
    <lineage>
        <taxon>Bacteria</taxon>
        <taxon>Pseudomonadati</taxon>
        <taxon>Pseudomonadota</taxon>
        <taxon>Gammaproteobacteria</taxon>
        <taxon>Alteromonadales</taxon>
        <taxon>Shewanellaceae</taxon>
        <taxon>Shewanella</taxon>
    </lineage>
</organism>
<sequence length="136" mass="14850">MFKSSKKKSDITYIAKGTSITGTVYFDGDTLVGGALQGEIHAERSVSIEPNGVVDGQLRCVELRVSGCFKGKLMCEKLVITERGQVEGEVSCSNMEIFDGGQFIGVRLKEQLHLLEDVPSLLKNSPRADKELLEAE</sequence>
<protein>
    <submittedName>
        <fullName evidence="2">Polymer-forming cytoskeletal protein</fullName>
    </submittedName>
</protein>
<evidence type="ECO:0000256" key="1">
    <source>
        <dbReference type="ARBA" id="ARBA00044755"/>
    </source>
</evidence>
<keyword evidence="3" id="KW-1185">Reference proteome</keyword>